<dbReference type="InterPro" id="IPR000719">
    <property type="entry name" value="Prot_kinase_dom"/>
</dbReference>
<dbReference type="GO" id="GO:0005524">
    <property type="term" value="F:ATP binding"/>
    <property type="evidence" value="ECO:0007669"/>
    <property type="project" value="InterPro"/>
</dbReference>
<dbReference type="PROSITE" id="PS50011">
    <property type="entry name" value="PROTEIN_KINASE_DOM"/>
    <property type="match status" value="1"/>
</dbReference>
<dbReference type="Proteomes" id="UP000800094">
    <property type="component" value="Unassembled WGS sequence"/>
</dbReference>
<sequence length="1200" mass="136850">MDEDDEEEEFALRHRPPARESLANKILTSLERSTFDVKHEDFLPEDCIEHLVTREAIQDELRINEFYLQMASAKQERIINWIHTEAKKVFAITVQCLAAQDLLPSIQRFKNKGFNDASLPVRNPRSHSDSSCLSPQTHEHFRPEIWGPFPLYNFYGNQWKYIAPVFSPNQYDYNLSSECIFPFTVDGAIPKVGAFSSVYRVKIHPAHQKHPKLQDVAIKEIKVSRGDDKAGTESAWETEARALEDINKLDHKHIVKCIAAIRRGDSRYFMFPWADGDSLRDFWDRTPRQAPSKEVIHQAILQLRGLADALDSLHNFDGGHTRHHVNEDQTDAQHQDVPEMRVHNELNELGDYEDAPNQESIRHGDLKPENILRFLDQETKLGELKIADMGLAKRHVVETQDRAHLTSTRYGTIRYEAPETVTAIQGRSRLYDIWSMGCITLEFIIWILYGNEELNSFYNQVKGAGHQVCQYFEVLESRTPMRAKVHRVVLLWMDQIQNMDPECSQESAIRDLLSVVRTKLLVIPLPPNRTRSFNPGPGLVPPAEGEQITRYRATASEFRDALDGILSKLKGWEFPVDNTFAEKVVAQVGSQALSPRSSTPAQLCERCIGLNFWAGGFAFEDHVHALQERAKVCDFCKMLHDVCGKGDAPRGRKVRFERMQSTVMMVGSNPLPVLSIFRSPESNPPLQIQLGQPELPKPGTDTFFKITNLWLEDCNTNHKDCRPETQKSLPTRLIDVGTLEAPKLRLLECREEKLSGCEYIALSHPWGDQSKHPPFTTLRKDPSGAGREVDKFKHAIPYDQLPATFKDAVDCTRALNIRYVWIDSLCIIQGKDGDFNEEAERMEDVFSGAYCVLAASRASGQCDGFLGSRPWREYITFQRGDEKPFYICKPIDDFSHHVLEGTLNRRGWVLQERALARRTIFFTESQTYFECGCGVRCETLARMHNNMADFLGDPKFPDKAWRTPSRALKISYFQDLYQQYSRLQFSRDEDRPFAIAGLEKRLQKAFGTKGGYGIFDDGSGGGLFHRSLLWQRGEDEVSMVPILFPVERNVNVPSWSWMAYKGGIGYTDPPFQTAEWEKKEIRPPWTRGGNEEAETTHKHIDMSLTATVRDFTVAGRLPAEVRLVYDTERTASDGQRPQCIIVARSKDGKTDRDKRHYVLIVTPMQATAARGEKLYKRAGAGYMPGKYIALEKPGIAAKIC</sequence>
<keyword evidence="3" id="KW-1185">Reference proteome</keyword>
<name>A0A6A6ISI7_9PLEO</name>
<dbReference type="OrthoDB" id="4062651at2759"/>
<evidence type="ECO:0000313" key="2">
    <source>
        <dbReference type="EMBL" id="KAF2253068.1"/>
    </source>
</evidence>
<dbReference type="RefSeq" id="XP_033688072.1">
    <property type="nucleotide sequence ID" value="XM_033835254.1"/>
</dbReference>
<dbReference type="SUPFAM" id="SSF56112">
    <property type="entry name" value="Protein kinase-like (PK-like)"/>
    <property type="match status" value="1"/>
</dbReference>
<dbReference type="Pfam" id="PF06985">
    <property type="entry name" value="HET"/>
    <property type="match status" value="1"/>
</dbReference>
<dbReference type="PANTHER" id="PTHR33112">
    <property type="entry name" value="DOMAIN PROTEIN, PUTATIVE-RELATED"/>
    <property type="match status" value="1"/>
</dbReference>
<dbReference type="SMART" id="SM00220">
    <property type="entry name" value="S_TKc"/>
    <property type="match status" value="1"/>
</dbReference>
<dbReference type="Pfam" id="PF00069">
    <property type="entry name" value="Pkinase"/>
    <property type="match status" value="1"/>
</dbReference>
<dbReference type="InterPro" id="IPR011009">
    <property type="entry name" value="Kinase-like_dom_sf"/>
</dbReference>
<organism evidence="2 3">
    <name type="scientific">Trematosphaeria pertusa</name>
    <dbReference type="NCBI Taxonomy" id="390896"/>
    <lineage>
        <taxon>Eukaryota</taxon>
        <taxon>Fungi</taxon>
        <taxon>Dikarya</taxon>
        <taxon>Ascomycota</taxon>
        <taxon>Pezizomycotina</taxon>
        <taxon>Dothideomycetes</taxon>
        <taxon>Pleosporomycetidae</taxon>
        <taxon>Pleosporales</taxon>
        <taxon>Massarineae</taxon>
        <taxon>Trematosphaeriaceae</taxon>
        <taxon>Trematosphaeria</taxon>
    </lineage>
</organism>
<evidence type="ECO:0000313" key="3">
    <source>
        <dbReference type="Proteomes" id="UP000800094"/>
    </source>
</evidence>
<dbReference type="PANTHER" id="PTHR33112:SF10">
    <property type="entry name" value="TOL"/>
    <property type="match status" value="1"/>
</dbReference>
<feature type="domain" description="Protein kinase" evidence="1">
    <location>
        <begin position="184"/>
        <end position="593"/>
    </location>
</feature>
<dbReference type="AlphaFoldDB" id="A0A6A6ISI7"/>
<dbReference type="InterPro" id="IPR010730">
    <property type="entry name" value="HET"/>
</dbReference>
<proteinExistence type="predicted"/>
<dbReference type="GO" id="GO:0004672">
    <property type="term" value="F:protein kinase activity"/>
    <property type="evidence" value="ECO:0007669"/>
    <property type="project" value="InterPro"/>
</dbReference>
<reference evidence="2" key="1">
    <citation type="journal article" date="2020" name="Stud. Mycol.">
        <title>101 Dothideomycetes genomes: a test case for predicting lifestyles and emergence of pathogens.</title>
        <authorList>
            <person name="Haridas S."/>
            <person name="Albert R."/>
            <person name="Binder M."/>
            <person name="Bloem J."/>
            <person name="Labutti K."/>
            <person name="Salamov A."/>
            <person name="Andreopoulos B."/>
            <person name="Baker S."/>
            <person name="Barry K."/>
            <person name="Bills G."/>
            <person name="Bluhm B."/>
            <person name="Cannon C."/>
            <person name="Castanera R."/>
            <person name="Culley D."/>
            <person name="Daum C."/>
            <person name="Ezra D."/>
            <person name="Gonzalez J."/>
            <person name="Henrissat B."/>
            <person name="Kuo A."/>
            <person name="Liang C."/>
            <person name="Lipzen A."/>
            <person name="Lutzoni F."/>
            <person name="Magnuson J."/>
            <person name="Mondo S."/>
            <person name="Nolan M."/>
            <person name="Ohm R."/>
            <person name="Pangilinan J."/>
            <person name="Park H.-J."/>
            <person name="Ramirez L."/>
            <person name="Alfaro M."/>
            <person name="Sun H."/>
            <person name="Tritt A."/>
            <person name="Yoshinaga Y."/>
            <person name="Zwiers L.-H."/>
            <person name="Turgeon B."/>
            <person name="Goodwin S."/>
            <person name="Spatafora J."/>
            <person name="Crous P."/>
            <person name="Grigoriev I."/>
        </authorList>
    </citation>
    <scope>NUCLEOTIDE SEQUENCE</scope>
    <source>
        <strain evidence="2">CBS 122368</strain>
    </source>
</reference>
<gene>
    <name evidence="2" type="ORF">BU26DRAFT_601263</name>
</gene>
<dbReference type="EMBL" id="ML987191">
    <property type="protein sequence ID" value="KAF2253068.1"/>
    <property type="molecule type" value="Genomic_DNA"/>
</dbReference>
<evidence type="ECO:0000259" key="1">
    <source>
        <dbReference type="PROSITE" id="PS50011"/>
    </source>
</evidence>
<dbReference type="CDD" id="cd00180">
    <property type="entry name" value="PKc"/>
    <property type="match status" value="1"/>
</dbReference>
<dbReference type="GeneID" id="54588584"/>
<dbReference type="Gene3D" id="1.10.510.10">
    <property type="entry name" value="Transferase(Phosphotransferase) domain 1"/>
    <property type="match status" value="2"/>
</dbReference>
<accession>A0A6A6ISI7</accession>
<protein>
    <submittedName>
        <fullName evidence="2">HET-domain-containing protein</fullName>
    </submittedName>
</protein>